<comment type="caution">
    <text evidence="1">The sequence shown here is derived from an EMBL/GenBank/DDBJ whole genome shotgun (WGS) entry which is preliminary data.</text>
</comment>
<evidence type="ECO:0000313" key="2">
    <source>
        <dbReference type="Proteomes" id="UP001161757"/>
    </source>
</evidence>
<evidence type="ECO:0000313" key="1">
    <source>
        <dbReference type="EMBL" id="KAJ8988786.1"/>
    </source>
</evidence>
<gene>
    <name evidence="1" type="ORF">HRR80_007410</name>
</gene>
<dbReference type="EMBL" id="JAJGCB010000017">
    <property type="protein sequence ID" value="KAJ8988786.1"/>
    <property type="molecule type" value="Genomic_DNA"/>
</dbReference>
<proteinExistence type="predicted"/>
<dbReference type="Proteomes" id="UP001161757">
    <property type="component" value="Unassembled WGS sequence"/>
</dbReference>
<organism evidence="1 2">
    <name type="scientific">Exophiala dermatitidis</name>
    <name type="common">Black yeast-like fungus</name>
    <name type="synonym">Wangiella dermatitidis</name>
    <dbReference type="NCBI Taxonomy" id="5970"/>
    <lineage>
        <taxon>Eukaryota</taxon>
        <taxon>Fungi</taxon>
        <taxon>Dikarya</taxon>
        <taxon>Ascomycota</taxon>
        <taxon>Pezizomycotina</taxon>
        <taxon>Eurotiomycetes</taxon>
        <taxon>Chaetothyriomycetidae</taxon>
        <taxon>Chaetothyriales</taxon>
        <taxon>Herpotrichiellaceae</taxon>
        <taxon>Exophiala</taxon>
    </lineage>
</organism>
<accession>A0AAN6IVG4</accession>
<reference evidence="1" key="1">
    <citation type="submission" date="2023-01" db="EMBL/GenBank/DDBJ databases">
        <title>Exophiala dermititidis isolated from Cystic Fibrosis Patient.</title>
        <authorList>
            <person name="Kurbessoian T."/>
            <person name="Crocker A."/>
            <person name="Murante D."/>
            <person name="Hogan D.A."/>
            <person name="Stajich J.E."/>
        </authorList>
    </citation>
    <scope>NUCLEOTIDE SEQUENCE</scope>
    <source>
        <strain evidence="1">Ex8</strain>
    </source>
</reference>
<sequence length="108" mass="12201">MESFAFMSADRFTRHYKLVPSPALHICIAGRLRLQELSITLGKRKLCVYTYYMSTPPTPEQHEVICTMRGSGACHAIGTIGRNENYHSLLLRCKHIHEQLASAEIALV</sequence>
<dbReference type="AlphaFoldDB" id="A0AAN6IVG4"/>
<protein>
    <submittedName>
        <fullName evidence="1">Uncharacterized protein</fullName>
    </submittedName>
</protein>
<name>A0AAN6IVG4_EXODE</name>